<feature type="signal peptide" evidence="1">
    <location>
        <begin position="1"/>
        <end position="23"/>
    </location>
</feature>
<dbReference type="InterPro" id="IPR046235">
    <property type="entry name" value="DUF6268"/>
</dbReference>
<name>A0ABX1GTP5_9FLAO</name>
<reference evidence="3 4" key="1">
    <citation type="submission" date="2020-04" db="EMBL/GenBank/DDBJ databases">
        <authorList>
            <person name="Yoon J."/>
        </authorList>
    </citation>
    <scope>NUCLEOTIDE SEQUENCE [LARGE SCALE GENOMIC DNA]</scope>
    <source>
        <strain evidence="3 4">DJ-13</strain>
    </source>
</reference>
<dbReference type="EMBL" id="JAAWWL010000002">
    <property type="protein sequence ID" value="NKI32984.1"/>
    <property type="molecule type" value="Genomic_DNA"/>
</dbReference>
<gene>
    <name evidence="3" type="ORF">HCU67_13585</name>
</gene>
<evidence type="ECO:0000313" key="4">
    <source>
        <dbReference type="Proteomes" id="UP000718451"/>
    </source>
</evidence>
<evidence type="ECO:0000256" key="1">
    <source>
        <dbReference type="SAM" id="SignalP"/>
    </source>
</evidence>
<keyword evidence="4" id="KW-1185">Reference proteome</keyword>
<dbReference type="Proteomes" id="UP000718451">
    <property type="component" value="Unassembled WGS sequence"/>
</dbReference>
<organism evidence="3 4">
    <name type="scientific">Croceivirga thetidis</name>
    <dbReference type="NCBI Taxonomy" id="2721623"/>
    <lineage>
        <taxon>Bacteria</taxon>
        <taxon>Pseudomonadati</taxon>
        <taxon>Bacteroidota</taxon>
        <taxon>Flavobacteriia</taxon>
        <taxon>Flavobacteriales</taxon>
        <taxon>Flavobacteriaceae</taxon>
        <taxon>Croceivirga</taxon>
    </lineage>
</organism>
<feature type="chain" id="PRO_5045696647" description="DUF6268 domain-containing protein" evidence="1">
    <location>
        <begin position="24"/>
        <end position="292"/>
    </location>
</feature>
<feature type="domain" description="DUF6268" evidence="2">
    <location>
        <begin position="91"/>
        <end position="289"/>
    </location>
</feature>
<sequence>MVRFKPKFSFVFIILMMSGWLCAQSTDLFRVEYSHLPENSSGITTSKYRVLANYPIKLKQDNYLFVGGEYNRFQVDFSKPFPFDTSGLEKFYIVDMNVGYLTNWNENWRFISIITPRMASNFTNGAQSDDFFFNATATLWKEASDADKPFRIVLGLTFNSTTGLPVPLPLVSYYKQFHPKWSYTLGTSKSNFKFQEKRHSIELALFLDGYFINVQDDIVLPDNQIGSKVSLSALITGLGYQYNITKQLRFYLIGGGTILQWGRLRNDKRQSTFLLNNESNQYFRTGIRFSLF</sequence>
<accession>A0ABX1GTP5</accession>
<comment type="caution">
    <text evidence="3">The sequence shown here is derived from an EMBL/GenBank/DDBJ whole genome shotgun (WGS) entry which is preliminary data.</text>
</comment>
<keyword evidence="1" id="KW-0732">Signal</keyword>
<evidence type="ECO:0000313" key="3">
    <source>
        <dbReference type="EMBL" id="NKI32984.1"/>
    </source>
</evidence>
<proteinExistence type="predicted"/>
<protein>
    <recommendedName>
        <fullName evidence="2">DUF6268 domain-containing protein</fullName>
    </recommendedName>
</protein>
<dbReference type="Pfam" id="PF19783">
    <property type="entry name" value="DUF6268"/>
    <property type="match status" value="1"/>
</dbReference>
<evidence type="ECO:0000259" key="2">
    <source>
        <dbReference type="Pfam" id="PF19783"/>
    </source>
</evidence>